<dbReference type="KEGG" id="vg:5184195"/>
<sequence length="119" mass="13844">MQSLRSLIQFTTDRFMSLIRVMENFLTNIHDSFDTWLRSEWAGVTDAKQVSILHDLDDVVFNFFEARVKKWRKLDQINRVYDEALMLVDVSPNDSRSSVVPQTVSGLADTITAHRYNAF</sequence>
<reference evidence="1 2" key="1">
    <citation type="journal article" date="2008" name="J. Microbiol.">
        <title>Molecular and phylogenetic characterization of Spodoptera litura granulovirus.</title>
        <authorList>
            <person name="Wang Y."/>
            <person name="Choi J.Y."/>
            <person name="Roh J.Y."/>
            <person name="Woo S.D."/>
            <person name="Jin B.R."/>
            <person name="Je Y.H."/>
        </authorList>
    </citation>
    <scope>NUCLEOTIDE SEQUENCE [LARGE SCALE GENOMIC DNA]</scope>
    <source>
        <strain evidence="1">SlGV-K1</strain>
    </source>
</reference>
<evidence type="ECO:0000313" key="1">
    <source>
        <dbReference type="EMBL" id="ABQ51983.1"/>
    </source>
</evidence>
<accession>A5IZP2</accession>
<protein>
    <recommendedName>
        <fullName evidence="3">Gp16</fullName>
    </recommendedName>
</protein>
<dbReference type="GeneID" id="5184195"/>
<evidence type="ECO:0008006" key="3">
    <source>
        <dbReference type="Google" id="ProtNLM"/>
    </source>
</evidence>
<gene>
    <name evidence="1" type="primary">orf40</name>
    <name evidence="1" type="ORF">SlGVgp040</name>
</gene>
<dbReference type="RefSeq" id="YP_001256991.1">
    <property type="nucleotide sequence ID" value="NC_009503.1"/>
</dbReference>
<organism evidence="1 2">
    <name type="scientific">Spodoptera litura granulovirus</name>
    <dbReference type="NCBI Taxonomy" id="359919"/>
    <lineage>
        <taxon>Viruses</taxon>
        <taxon>Viruses incertae sedis</taxon>
        <taxon>Naldaviricetes</taxon>
        <taxon>Lefavirales</taxon>
        <taxon>Baculoviridae</taxon>
        <taxon>Betabaculovirus</taxon>
        <taxon>Betabaculovirus spliturae</taxon>
    </lineage>
</organism>
<keyword evidence="2" id="KW-1185">Reference proteome</keyword>
<dbReference type="EMBL" id="DQ288858">
    <property type="protein sequence ID" value="ABQ51983.1"/>
    <property type="molecule type" value="Genomic_DNA"/>
</dbReference>
<proteinExistence type="predicted"/>
<name>A5IZP2_9BBAC</name>
<evidence type="ECO:0000313" key="2">
    <source>
        <dbReference type="Proteomes" id="UP000202782"/>
    </source>
</evidence>
<dbReference type="Proteomes" id="UP000202782">
    <property type="component" value="Segment"/>
</dbReference>